<reference evidence="1 2" key="1">
    <citation type="submission" date="2013-06" db="EMBL/GenBank/DDBJ databases">
        <authorList>
            <person name="Weinstock G."/>
            <person name="Sodergren E."/>
            <person name="Clifton S."/>
            <person name="Fulton L."/>
            <person name="Fulton B."/>
            <person name="Courtney L."/>
            <person name="Fronick C."/>
            <person name="Harrison M."/>
            <person name="Strong C."/>
            <person name="Farmer C."/>
            <person name="Delahaunty K."/>
            <person name="Markovic C."/>
            <person name="Hall O."/>
            <person name="Minx P."/>
            <person name="Tomlinson C."/>
            <person name="Mitreva M."/>
            <person name="Nelson J."/>
            <person name="Hou S."/>
            <person name="Wollam A."/>
            <person name="Pepin K.H."/>
            <person name="Johnson M."/>
            <person name="Bhonagiri V."/>
            <person name="Nash W.E."/>
            <person name="Warren W."/>
            <person name="Chinwalla A."/>
            <person name="Mardis E.R."/>
            <person name="Wilson R.K."/>
        </authorList>
    </citation>
    <scope>NUCLEOTIDE SEQUENCE [LARGE SCALE GENOMIC DNA]</scope>
    <source>
        <strain evidence="1 2">ATCC 51271</strain>
    </source>
</reference>
<proteinExistence type="predicted"/>
<dbReference type="eggNOG" id="ENOG502Z8IQ">
    <property type="taxonomic scope" value="Bacteria"/>
</dbReference>
<sequence length="329" mass="38470">MECEGEDMKEYIKLYQKMREDYYKKWGAYSHPLSLAEFVKLNQNIFKEHLEEKENTSNRILATKLYINLILEKIKYFAYYIAFSEDDFSKLNDALWQNGRTALLCGGINHSGTLYTANIVNGLINCFACNDNDVVKSFVPEELPLLKGTFYTNNVINLLSSLYYKNDKKLQEAITIAEKFLSKKKLSGIAENYVRFFIFLAKKDAESLGECLQKICEAYQKQGYPIEKIDKCFAPEVHGFYHLIRFFDESLFEEVKMPEHKCFIKEFEEWQKENDFPKGRQFYRYQETLDNANLILQSPIPVIHLCKVDGTLMMDVEKFAEELSASVVK</sequence>
<evidence type="ECO:0000313" key="2">
    <source>
        <dbReference type="Proteomes" id="UP000018227"/>
    </source>
</evidence>
<dbReference type="EMBL" id="ACIL03000016">
    <property type="protein sequence ID" value="ESL02223.1"/>
    <property type="molecule type" value="Genomic_DNA"/>
</dbReference>
<protein>
    <submittedName>
        <fullName evidence="1">Uncharacterized protein</fullName>
    </submittedName>
</protein>
<dbReference type="STRING" id="592026.GCWU0000282_002357"/>
<dbReference type="Proteomes" id="UP000018227">
    <property type="component" value="Unassembled WGS sequence"/>
</dbReference>
<comment type="caution">
    <text evidence="1">The sequence shown here is derived from an EMBL/GenBank/DDBJ whole genome shotgun (WGS) entry which is preliminary data.</text>
</comment>
<dbReference type="HOGENOM" id="CLU_843822_0_0_9"/>
<gene>
    <name evidence="1" type="ORF">GCWU0000282_002357</name>
</gene>
<dbReference type="AlphaFoldDB" id="V2XZU3"/>
<accession>V2XZU3</accession>
<organism evidence="1 2">
    <name type="scientific">Catonella morbi ATCC 51271</name>
    <dbReference type="NCBI Taxonomy" id="592026"/>
    <lineage>
        <taxon>Bacteria</taxon>
        <taxon>Bacillati</taxon>
        <taxon>Bacillota</taxon>
        <taxon>Clostridia</taxon>
        <taxon>Lachnospirales</taxon>
        <taxon>Lachnospiraceae</taxon>
        <taxon>Catonella</taxon>
    </lineage>
</organism>
<name>V2XZU3_9FIRM</name>
<keyword evidence="2" id="KW-1185">Reference proteome</keyword>
<evidence type="ECO:0000313" key="1">
    <source>
        <dbReference type="EMBL" id="ESL02223.1"/>
    </source>
</evidence>